<name>A0A9N9FCI7_9GLOM</name>
<protein>
    <submittedName>
        <fullName evidence="2">7634_t:CDS:1</fullName>
    </submittedName>
</protein>
<evidence type="ECO:0000256" key="1">
    <source>
        <dbReference type="SAM" id="MobiDB-lite"/>
    </source>
</evidence>
<dbReference type="Proteomes" id="UP000789572">
    <property type="component" value="Unassembled WGS sequence"/>
</dbReference>
<feature type="compositionally biased region" description="Basic and acidic residues" evidence="1">
    <location>
        <begin position="185"/>
        <end position="195"/>
    </location>
</feature>
<dbReference type="EMBL" id="CAJVPJ010000453">
    <property type="protein sequence ID" value="CAG8526086.1"/>
    <property type="molecule type" value="Genomic_DNA"/>
</dbReference>
<accession>A0A9N9FCI7</accession>
<sequence length="244" mass="27856">MSLKIETLMRTALYEHVSSIKQPQKKAPLENAVEEIAFAANPTATVGPSAESLPPNYTENNYDNYAFNNNNFNFMDNNIENNYDSMNYNSNFINNNMENNQDFIDTNMETNYAFNNNSFDMENSYNFMINNNYNMETNYGFMNNYEYDTNNNNYAVINNYEYDLRCDLQTLKCEQQIHAASRQDSTSKEAYDAKTEPVSPLVHTEGPVIVEGQRALTAKNLISSSPLEGPGVMADRPTKSKSTR</sequence>
<reference evidence="2" key="1">
    <citation type="submission" date="2021-06" db="EMBL/GenBank/DDBJ databases">
        <authorList>
            <person name="Kallberg Y."/>
            <person name="Tangrot J."/>
            <person name="Rosling A."/>
        </authorList>
    </citation>
    <scope>NUCLEOTIDE SEQUENCE</scope>
    <source>
        <strain evidence="2">IA702</strain>
    </source>
</reference>
<evidence type="ECO:0000313" key="3">
    <source>
        <dbReference type="Proteomes" id="UP000789572"/>
    </source>
</evidence>
<organism evidence="2 3">
    <name type="scientific">Paraglomus occultum</name>
    <dbReference type="NCBI Taxonomy" id="144539"/>
    <lineage>
        <taxon>Eukaryota</taxon>
        <taxon>Fungi</taxon>
        <taxon>Fungi incertae sedis</taxon>
        <taxon>Mucoromycota</taxon>
        <taxon>Glomeromycotina</taxon>
        <taxon>Glomeromycetes</taxon>
        <taxon>Paraglomerales</taxon>
        <taxon>Paraglomeraceae</taxon>
        <taxon>Paraglomus</taxon>
    </lineage>
</organism>
<proteinExistence type="predicted"/>
<dbReference type="AlphaFoldDB" id="A0A9N9FCI7"/>
<feature type="region of interest" description="Disordered" evidence="1">
    <location>
        <begin position="221"/>
        <end position="244"/>
    </location>
</feature>
<gene>
    <name evidence="2" type="ORF">POCULU_LOCUS3824</name>
</gene>
<evidence type="ECO:0000313" key="2">
    <source>
        <dbReference type="EMBL" id="CAG8526086.1"/>
    </source>
</evidence>
<keyword evidence="3" id="KW-1185">Reference proteome</keyword>
<feature type="region of interest" description="Disordered" evidence="1">
    <location>
        <begin position="179"/>
        <end position="206"/>
    </location>
</feature>
<comment type="caution">
    <text evidence="2">The sequence shown here is derived from an EMBL/GenBank/DDBJ whole genome shotgun (WGS) entry which is preliminary data.</text>
</comment>